<evidence type="ECO:0000256" key="2">
    <source>
        <dbReference type="ARBA" id="ARBA00022723"/>
    </source>
</evidence>
<gene>
    <name evidence="5" type="ORF">SAMN04488554_1174</name>
</gene>
<keyword evidence="6" id="KW-1185">Reference proteome</keyword>
<dbReference type="EMBL" id="FNTX01000001">
    <property type="protein sequence ID" value="SED96209.1"/>
    <property type="molecule type" value="Genomic_DNA"/>
</dbReference>
<dbReference type="InterPro" id="IPR029017">
    <property type="entry name" value="Enolase-like_N"/>
</dbReference>
<dbReference type="SUPFAM" id="SSF54826">
    <property type="entry name" value="Enolase N-terminal domain-like"/>
    <property type="match status" value="1"/>
</dbReference>
<dbReference type="GO" id="GO:0000287">
    <property type="term" value="F:magnesium ion binding"/>
    <property type="evidence" value="ECO:0007669"/>
    <property type="project" value="TreeGrafter"/>
</dbReference>
<reference evidence="6" key="1">
    <citation type="submission" date="2016-10" db="EMBL/GenBank/DDBJ databases">
        <authorList>
            <person name="Varghese N."/>
            <person name="Submissions S."/>
        </authorList>
    </citation>
    <scope>NUCLEOTIDE SEQUENCE [LARGE SCALE GENOMIC DNA]</scope>
    <source>
        <strain evidence="6">DSM 21368</strain>
    </source>
</reference>
<evidence type="ECO:0000313" key="5">
    <source>
        <dbReference type="EMBL" id="SED96209.1"/>
    </source>
</evidence>
<dbReference type="Gene3D" id="3.20.20.120">
    <property type="entry name" value="Enolase-like C-terminal domain"/>
    <property type="match status" value="1"/>
</dbReference>
<dbReference type="SUPFAM" id="SSF51604">
    <property type="entry name" value="Enolase C-terminal domain-like"/>
    <property type="match status" value="1"/>
</dbReference>
<dbReference type="STRING" id="648782.SAMN04488554_1174"/>
<dbReference type="Gene3D" id="3.30.390.10">
    <property type="entry name" value="Enolase-like, N-terminal domain"/>
    <property type="match status" value="1"/>
</dbReference>
<dbReference type="SMART" id="SM00922">
    <property type="entry name" value="MR_MLE"/>
    <property type="match status" value="1"/>
</dbReference>
<evidence type="ECO:0000256" key="1">
    <source>
        <dbReference type="ARBA" id="ARBA00001946"/>
    </source>
</evidence>
<dbReference type="SFLD" id="SFLDG00179">
    <property type="entry name" value="mandelate_racemase"/>
    <property type="match status" value="1"/>
</dbReference>
<dbReference type="OrthoDB" id="9802699at2"/>
<dbReference type="InterPro" id="IPR036849">
    <property type="entry name" value="Enolase-like_C_sf"/>
</dbReference>
<dbReference type="InterPro" id="IPR013341">
    <property type="entry name" value="Mandelate_racemase_N_dom"/>
</dbReference>
<evidence type="ECO:0000259" key="4">
    <source>
        <dbReference type="SMART" id="SM00922"/>
    </source>
</evidence>
<accession>A0A1H5EYQ6</accession>
<dbReference type="GO" id="GO:0016836">
    <property type="term" value="F:hydro-lyase activity"/>
    <property type="evidence" value="ECO:0007669"/>
    <property type="project" value="TreeGrafter"/>
</dbReference>
<dbReference type="SFLD" id="SFLDS00001">
    <property type="entry name" value="Enolase"/>
    <property type="match status" value="1"/>
</dbReference>
<name>A0A1H5EYQ6_9MICO</name>
<proteinExistence type="predicted"/>
<feature type="domain" description="Mandelate racemase/muconate lactonizing enzyme C-terminal" evidence="4">
    <location>
        <begin position="150"/>
        <end position="251"/>
    </location>
</feature>
<sequence length="387" mass="41423">MADQIRITDLRPVLLSAVYPPGEELRWIGGTIRGWDAALVEVTLEDGTTGLGEVGAGIMAAAAVPGLVEVYRPYVIGREFAHPLEVGDHLRAYTAFWSRGGIASGTAGAIEIAVLDAVAKRSGVPAYELLGGLAKSRVEAYASGGVGSEFDEVLRWVCDQLEHGFTTVKFRAMQDAETTVALLDHVLPALPEGASFVLDGVQASASRPWTWEEALVVAQRLEQAGARWFEEPCGASDVSGYAALRSRTSVPISGIESTSRVQDFEQLFAADAVGIAQPDATFVGGMAAFRSVADAAARVDVAVVPHVWGSAVTFMANLHATLAHEHVRLFEFCRLPNPLRDELLVEPVDIDAEGFVHAPITIGLGVQLTPELEHRFAYSKESGHVIR</sequence>
<dbReference type="CDD" id="cd03316">
    <property type="entry name" value="MR_like"/>
    <property type="match status" value="1"/>
</dbReference>
<dbReference type="GO" id="GO:0016052">
    <property type="term" value="P:carbohydrate catabolic process"/>
    <property type="evidence" value="ECO:0007669"/>
    <property type="project" value="TreeGrafter"/>
</dbReference>
<dbReference type="PANTHER" id="PTHR13794">
    <property type="entry name" value="ENOLASE SUPERFAMILY, MANDELATE RACEMASE"/>
    <property type="match status" value="1"/>
</dbReference>
<evidence type="ECO:0000256" key="3">
    <source>
        <dbReference type="ARBA" id="ARBA00022842"/>
    </source>
</evidence>
<dbReference type="InterPro" id="IPR046945">
    <property type="entry name" value="RHMD-like"/>
</dbReference>
<dbReference type="InterPro" id="IPR029065">
    <property type="entry name" value="Enolase_C-like"/>
</dbReference>
<organism evidence="5 6">
    <name type="scientific">Ruania alba</name>
    <dbReference type="NCBI Taxonomy" id="648782"/>
    <lineage>
        <taxon>Bacteria</taxon>
        <taxon>Bacillati</taxon>
        <taxon>Actinomycetota</taxon>
        <taxon>Actinomycetes</taxon>
        <taxon>Micrococcales</taxon>
        <taxon>Ruaniaceae</taxon>
        <taxon>Ruania</taxon>
    </lineage>
</organism>
<dbReference type="Pfam" id="PF02746">
    <property type="entry name" value="MR_MLE_N"/>
    <property type="match status" value="1"/>
</dbReference>
<dbReference type="Proteomes" id="UP000199220">
    <property type="component" value="Unassembled WGS sequence"/>
</dbReference>
<dbReference type="AlphaFoldDB" id="A0A1H5EYQ6"/>
<comment type="cofactor">
    <cofactor evidence="1">
        <name>Mg(2+)</name>
        <dbReference type="ChEBI" id="CHEBI:18420"/>
    </cofactor>
</comment>
<dbReference type="Pfam" id="PF13378">
    <property type="entry name" value="MR_MLE_C"/>
    <property type="match status" value="1"/>
</dbReference>
<keyword evidence="3" id="KW-0460">Magnesium</keyword>
<evidence type="ECO:0000313" key="6">
    <source>
        <dbReference type="Proteomes" id="UP000199220"/>
    </source>
</evidence>
<dbReference type="PANTHER" id="PTHR13794:SF58">
    <property type="entry name" value="MITOCHONDRIAL ENOLASE SUPERFAMILY MEMBER 1"/>
    <property type="match status" value="1"/>
</dbReference>
<dbReference type="RefSeq" id="WP_089772093.1">
    <property type="nucleotide sequence ID" value="NZ_FNTX01000001.1"/>
</dbReference>
<dbReference type="GO" id="GO:0016853">
    <property type="term" value="F:isomerase activity"/>
    <property type="evidence" value="ECO:0007669"/>
    <property type="project" value="UniProtKB-KW"/>
</dbReference>
<protein>
    <submittedName>
        <fullName evidence="5">D-galactarolactone cycloisomerase</fullName>
    </submittedName>
</protein>
<keyword evidence="5" id="KW-0413">Isomerase</keyword>
<dbReference type="InterPro" id="IPR013342">
    <property type="entry name" value="Mandelate_racemase_C"/>
</dbReference>
<keyword evidence="2" id="KW-0479">Metal-binding</keyword>